<dbReference type="EMBL" id="CM016762">
    <property type="protein sequence ID" value="TMS33339.1"/>
    <property type="molecule type" value="Genomic_DNA"/>
</dbReference>
<reference evidence="1 2" key="1">
    <citation type="journal article" date="2015" name="Genome Biol.">
        <title>Comparative genomics of Steinernema reveals deeply conserved gene regulatory networks.</title>
        <authorList>
            <person name="Dillman A.R."/>
            <person name="Macchietto M."/>
            <person name="Porter C.F."/>
            <person name="Rogers A."/>
            <person name="Williams B."/>
            <person name="Antoshechkin I."/>
            <person name="Lee M.M."/>
            <person name="Goodwin Z."/>
            <person name="Lu X."/>
            <person name="Lewis E.E."/>
            <person name="Goodrich-Blair H."/>
            <person name="Stock S.P."/>
            <person name="Adams B.J."/>
            <person name="Sternberg P.W."/>
            <person name="Mortazavi A."/>
        </authorList>
    </citation>
    <scope>NUCLEOTIDE SEQUENCE [LARGE SCALE GENOMIC DNA]</scope>
    <source>
        <strain evidence="1 2">ALL</strain>
    </source>
</reference>
<reference evidence="1 2" key="2">
    <citation type="journal article" date="2019" name="G3 (Bethesda)">
        <title>Hybrid Assembly of the Genome of the Entomopathogenic Nematode Steinernema carpocapsae Identifies the X-Chromosome.</title>
        <authorList>
            <person name="Serra L."/>
            <person name="Macchietto M."/>
            <person name="Macias-Munoz A."/>
            <person name="McGill C.J."/>
            <person name="Rodriguez I.M."/>
            <person name="Rodriguez B."/>
            <person name="Murad R."/>
            <person name="Mortazavi A."/>
        </authorList>
    </citation>
    <scope>NUCLEOTIDE SEQUENCE [LARGE SCALE GENOMIC DNA]</scope>
    <source>
        <strain evidence="1 2">ALL</strain>
    </source>
</reference>
<protein>
    <submittedName>
        <fullName evidence="1">Uncharacterized protein</fullName>
    </submittedName>
</protein>
<name>A0A4U8ULA2_STECR</name>
<evidence type="ECO:0000313" key="2">
    <source>
        <dbReference type="Proteomes" id="UP000298663"/>
    </source>
</evidence>
<keyword evidence="2" id="KW-1185">Reference proteome</keyword>
<gene>
    <name evidence="1" type="ORF">L596_001097</name>
</gene>
<sequence>MFIAVTRSLSLSTVPILIFNPLFYGSGRLRAYSSCNLLYICSGRMVVKFEWIKSSCGFVTNVLRGVAILYVVPFSEMVAQRILMVHATRFRLPKNQKTVLWDYFAAKTPRILTPSEPSNYPLRSTLP</sequence>
<dbReference type="EMBL" id="AZBU02000001">
    <property type="protein sequence ID" value="TMS33339.1"/>
    <property type="molecule type" value="Genomic_DNA"/>
</dbReference>
<dbReference type="AlphaFoldDB" id="A0A4U8ULA2"/>
<evidence type="ECO:0000313" key="1">
    <source>
        <dbReference type="EMBL" id="TMS33339.1"/>
    </source>
</evidence>
<accession>A0A4U8ULA2</accession>
<dbReference type="Proteomes" id="UP000298663">
    <property type="component" value="Chromosome X"/>
</dbReference>
<proteinExistence type="predicted"/>
<organism evidence="1 2">
    <name type="scientific">Steinernema carpocapsae</name>
    <name type="common">Entomopathogenic nematode</name>
    <dbReference type="NCBI Taxonomy" id="34508"/>
    <lineage>
        <taxon>Eukaryota</taxon>
        <taxon>Metazoa</taxon>
        <taxon>Ecdysozoa</taxon>
        <taxon>Nematoda</taxon>
        <taxon>Chromadorea</taxon>
        <taxon>Rhabditida</taxon>
        <taxon>Tylenchina</taxon>
        <taxon>Panagrolaimomorpha</taxon>
        <taxon>Strongyloidoidea</taxon>
        <taxon>Steinernematidae</taxon>
        <taxon>Steinernema</taxon>
    </lineage>
</organism>
<comment type="caution">
    <text evidence="1">The sequence shown here is derived from an EMBL/GenBank/DDBJ whole genome shotgun (WGS) entry which is preliminary data.</text>
</comment>